<reference evidence="5 6" key="1">
    <citation type="journal article" date="2022" name="Gigascience">
        <title>A chromosome-level genome assembly and annotation of the desert horned lizard, Phrynosoma platyrhinos, provides insight into chromosomal rearrangements among reptiles.</title>
        <authorList>
            <person name="Koochekian N."/>
            <person name="Ascanio A."/>
            <person name="Farleigh K."/>
            <person name="Card D.C."/>
            <person name="Schield D.R."/>
            <person name="Castoe T.A."/>
            <person name="Jezkova T."/>
        </authorList>
    </citation>
    <scope>NUCLEOTIDE SEQUENCE [LARGE SCALE GENOMIC DNA]</scope>
    <source>
        <strain evidence="5">NK-2021</strain>
    </source>
</reference>
<dbReference type="SMART" id="SM00213">
    <property type="entry name" value="UBQ"/>
    <property type="match status" value="1"/>
</dbReference>
<dbReference type="Pfam" id="PF00240">
    <property type="entry name" value="ubiquitin"/>
    <property type="match status" value="1"/>
</dbReference>
<feature type="region of interest" description="Disordered" evidence="3">
    <location>
        <begin position="130"/>
        <end position="151"/>
    </location>
</feature>
<comment type="caution">
    <text evidence="5">The sequence shown here is derived from an EMBL/GenBank/DDBJ whole genome shotgun (WGS) entry which is preliminary data.</text>
</comment>
<feature type="region of interest" description="Disordered" evidence="3">
    <location>
        <begin position="103"/>
        <end position="122"/>
    </location>
</feature>
<name>A0ABQ7T6Q3_PHRPL</name>
<feature type="compositionally biased region" description="Polar residues" evidence="3">
    <location>
        <begin position="130"/>
        <end position="149"/>
    </location>
</feature>
<dbReference type="Proteomes" id="UP000826234">
    <property type="component" value="Unassembled WGS sequence"/>
</dbReference>
<feature type="domain" description="Ubiquitin-like" evidence="4">
    <location>
        <begin position="26"/>
        <end position="96"/>
    </location>
</feature>
<evidence type="ECO:0000256" key="2">
    <source>
        <dbReference type="ARBA" id="ARBA00022490"/>
    </source>
</evidence>
<dbReference type="InterPro" id="IPR015496">
    <property type="entry name" value="Ubiquilin"/>
</dbReference>
<dbReference type="SUPFAM" id="SSF54236">
    <property type="entry name" value="Ubiquitin-like"/>
    <property type="match status" value="1"/>
</dbReference>
<keyword evidence="6" id="KW-1185">Reference proteome</keyword>
<keyword evidence="2" id="KW-0963">Cytoplasm</keyword>
<dbReference type="PANTHER" id="PTHR10677:SF16">
    <property type="entry name" value="UBIQUILIN-1"/>
    <property type="match status" value="1"/>
</dbReference>
<evidence type="ECO:0000256" key="1">
    <source>
        <dbReference type="ARBA" id="ARBA00004496"/>
    </source>
</evidence>
<comment type="subcellular location">
    <subcellularLocation>
        <location evidence="1">Cytoplasm</location>
    </subcellularLocation>
</comment>
<evidence type="ECO:0000259" key="4">
    <source>
        <dbReference type="PROSITE" id="PS50053"/>
    </source>
</evidence>
<proteinExistence type="predicted"/>
<dbReference type="Gene3D" id="3.10.20.90">
    <property type="entry name" value="Phosphatidylinositol 3-kinase Catalytic Subunit, Chain A, domain 1"/>
    <property type="match status" value="1"/>
</dbReference>
<dbReference type="EMBL" id="JAIPUX010001232">
    <property type="protein sequence ID" value="KAH0625321.1"/>
    <property type="molecule type" value="Genomic_DNA"/>
</dbReference>
<dbReference type="PROSITE" id="PS50053">
    <property type="entry name" value="UBIQUITIN_2"/>
    <property type="match status" value="1"/>
</dbReference>
<sequence length="221" mass="24561">MEIMDKDQEGATVTCPAVIASNPNFICVTAKSPKASAQFVLPEISTVQQFKEELSKHFNCETSQLVLVFFGRILKDQDTLRQCGIGDGMTVHLVIRSLKRDPEESTRPSYVPRAPDCTPIPPENRTLSSPAFSPSTQGLWSHPETNPSGAASEWQLVPTSEKIIQKVRQVILANPEIQQLAQKVPAISHILNNMGIMRVILNKMREIMDLAKNPEMPYPLT</sequence>
<evidence type="ECO:0000313" key="5">
    <source>
        <dbReference type="EMBL" id="KAH0625321.1"/>
    </source>
</evidence>
<gene>
    <name evidence="5" type="ORF">JD844_033835</name>
</gene>
<evidence type="ECO:0000256" key="3">
    <source>
        <dbReference type="SAM" id="MobiDB-lite"/>
    </source>
</evidence>
<dbReference type="PANTHER" id="PTHR10677">
    <property type="entry name" value="UBIQUILIN"/>
    <property type="match status" value="1"/>
</dbReference>
<dbReference type="InterPro" id="IPR029071">
    <property type="entry name" value="Ubiquitin-like_domsf"/>
</dbReference>
<protein>
    <recommendedName>
        <fullName evidence="4">Ubiquitin-like domain-containing protein</fullName>
    </recommendedName>
</protein>
<organism evidence="5 6">
    <name type="scientific">Phrynosoma platyrhinos</name>
    <name type="common">Desert horned lizard</name>
    <dbReference type="NCBI Taxonomy" id="52577"/>
    <lineage>
        <taxon>Eukaryota</taxon>
        <taxon>Metazoa</taxon>
        <taxon>Chordata</taxon>
        <taxon>Craniata</taxon>
        <taxon>Vertebrata</taxon>
        <taxon>Euteleostomi</taxon>
        <taxon>Lepidosauria</taxon>
        <taxon>Squamata</taxon>
        <taxon>Bifurcata</taxon>
        <taxon>Unidentata</taxon>
        <taxon>Episquamata</taxon>
        <taxon>Toxicofera</taxon>
        <taxon>Iguania</taxon>
        <taxon>Phrynosomatidae</taxon>
        <taxon>Phrynosomatinae</taxon>
        <taxon>Phrynosoma</taxon>
    </lineage>
</organism>
<dbReference type="InterPro" id="IPR000626">
    <property type="entry name" value="Ubiquitin-like_dom"/>
</dbReference>
<dbReference type="Pfam" id="PF23195">
    <property type="entry name" value="UBQLN1"/>
    <property type="match status" value="1"/>
</dbReference>
<evidence type="ECO:0000313" key="6">
    <source>
        <dbReference type="Proteomes" id="UP000826234"/>
    </source>
</evidence>
<accession>A0ABQ7T6Q3</accession>